<keyword evidence="5" id="KW-0675">Receptor</keyword>
<dbReference type="Proteomes" id="UP000198892">
    <property type="component" value="Unassembled WGS sequence"/>
</dbReference>
<dbReference type="Gene3D" id="3.40.190.170">
    <property type="entry name" value="Bacterial extracellular solute-binding protein, family 7"/>
    <property type="match status" value="1"/>
</dbReference>
<organism evidence="5 6">
    <name type="scientific">Salibacterium halotolerans</name>
    <dbReference type="NCBI Taxonomy" id="1884432"/>
    <lineage>
        <taxon>Bacteria</taxon>
        <taxon>Bacillati</taxon>
        <taxon>Bacillota</taxon>
        <taxon>Bacilli</taxon>
        <taxon>Bacillales</taxon>
        <taxon>Bacillaceae</taxon>
    </lineage>
</organism>
<dbReference type="RefSeq" id="WP_093334613.1">
    <property type="nucleotide sequence ID" value="NZ_FOXD01000001.1"/>
</dbReference>
<protein>
    <submittedName>
        <fullName evidence="5">Tripartite ATP-independent transporter solute receptor, DctP family</fullName>
    </submittedName>
</protein>
<dbReference type="GO" id="GO:0055085">
    <property type="term" value="P:transmembrane transport"/>
    <property type="evidence" value="ECO:0007669"/>
    <property type="project" value="InterPro"/>
</dbReference>
<dbReference type="InterPro" id="IPR038404">
    <property type="entry name" value="TRAP_DctP_sf"/>
</dbReference>
<evidence type="ECO:0000256" key="4">
    <source>
        <dbReference type="SAM" id="SignalP"/>
    </source>
</evidence>
<dbReference type="EMBL" id="FOXD01000001">
    <property type="protein sequence ID" value="SFO89606.1"/>
    <property type="molecule type" value="Genomic_DNA"/>
</dbReference>
<evidence type="ECO:0000256" key="1">
    <source>
        <dbReference type="ARBA" id="ARBA00009023"/>
    </source>
</evidence>
<dbReference type="GO" id="GO:0030288">
    <property type="term" value="C:outer membrane-bounded periplasmic space"/>
    <property type="evidence" value="ECO:0007669"/>
    <property type="project" value="InterPro"/>
</dbReference>
<reference evidence="6" key="1">
    <citation type="submission" date="2016-10" db="EMBL/GenBank/DDBJ databases">
        <authorList>
            <person name="Varghese N."/>
            <person name="Submissions S."/>
        </authorList>
    </citation>
    <scope>NUCLEOTIDE SEQUENCE [LARGE SCALE GENOMIC DNA]</scope>
    <source>
        <strain evidence="6">S7</strain>
    </source>
</reference>
<dbReference type="NCBIfam" id="NF037995">
    <property type="entry name" value="TRAP_S1"/>
    <property type="match status" value="1"/>
</dbReference>
<gene>
    <name evidence="5" type="ORF">SAMN05518683_10119</name>
</gene>
<evidence type="ECO:0000313" key="5">
    <source>
        <dbReference type="EMBL" id="SFO89606.1"/>
    </source>
</evidence>
<keyword evidence="2" id="KW-0813">Transport</keyword>
<dbReference type="SUPFAM" id="SSF53850">
    <property type="entry name" value="Periplasmic binding protein-like II"/>
    <property type="match status" value="1"/>
</dbReference>
<dbReference type="InterPro" id="IPR004682">
    <property type="entry name" value="TRAP_DctP"/>
</dbReference>
<dbReference type="OrthoDB" id="9776801at2"/>
<dbReference type="PANTHER" id="PTHR33376:SF7">
    <property type="entry name" value="C4-DICARBOXYLATE-BINDING PROTEIN DCTB"/>
    <property type="match status" value="1"/>
</dbReference>
<keyword evidence="3 4" id="KW-0732">Signal</keyword>
<comment type="similarity">
    <text evidence="1">Belongs to the bacterial solute-binding protein 7 family.</text>
</comment>
<dbReference type="STRING" id="1884432.SAMN05518683_10119"/>
<dbReference type="Pfam" id="PF03480">
    <property type="entry name" value="DctP"/>
    <property type="match status" value="1"/>
</dbReference>
<dbReference type="InterPro" id="IPR018389">
    <property type="entry name" value="DctP_fam"/>
</dbReference>
<evidence type="ECO:0000256" key="3">
    <source>
        <dbReference type="ARBA" id="ARBA00022729"/>
    </source>
</evidence>
<sequence length="346" mass="39052">MFLNKKFISYTLSSSLILFALSACGSENSDSESASGENNNNNESEFTMEVAAGTMSPEFSLAKTWRYFEEELESQTNNRINVELYINGELGGDRELTEAVQLGEIDAVAPSTGAITGINEKFGIYDYPFLFENREQAYEKLDGEPGQQLLNSLEEDGMKGLGYFENGFRNLTNNQRPVKTLEDLQGLSIRTMENDIHIDAWNTLGANPTPMSFEELYTALQQGTIDGQENPAGLIRDNNLYEVQDYLTVSRHVYSPYVILANLNFYNSLPDELQTTLDEVTRDAIEYNRSLTVEEEEDALNTLEEEGMEVTELAEGEVERFKDALEPVYEEYQDTIGSDIVSMFRE</sequence>
<keyword evidence="6" id="KW-1185">Reference proteome</keyword>
<dbReference type="PIRSF" id="PIRSF006470">
    <property type="entry name" value="DctB"/>
    <property type="match status" value="1"/>
</dbReference>
<feature type="signal peptide" evidence="4">
    <location>
        <begin position="1"/>
        <end position="25"/>
    </location>
</feature>
<accession>A0A1I5KYB0</accession>
<proteinExistence type="inferred from homology"/>
<dbReference type="AlphaFoldDB" id="A0A1I5KYB0"/>
<dbReference type="PROSITE" id="PS51257">
    <property type="entry name" value="PROKAR_LIPOPROTEIN"/>
    <property type="match status" value="1"/>
</dbReference>
<evidence type="ECO:0000256" key="2">
    <source>
        <dbReference type="ARBA" id="ARBA00022448"/>
    </source>
</evidence>
<name>A0A1I5KYB0_9BACI</name>
<dbReference type="PANTHER" id="PTHR33376">
    <property type="match status" value="1"/>
</dbReference>
<evidence type="ECO:0000313" key="6">
    <source>
        <dbReference type="Proteomes" id="UP000198892"/>
    </source>
</evidence>
<feature type="chain" id="PRO_5039492971" evidence="4">
    <location>
        <begin position="26"/>
        <end position="346"/>
    </location>
</feature>
<dbReference type="NCBIfam" id="TIGR00787">
    <property type="entry name" value="dctP"/>
    <property type="match status" value="1"/>
</dbReference>